<name>A0A381RBX5_9ZZZZ</name>
<gene>
    <name evidence="3" type="ORF">METZ01_LOCUS41302</name>
</gene>
<dbReference type="GO" id="GO:0004371">
    <property type="term" value="F:glycerone kinase activity"/>
    <property type="evidence" value="ECO:0007669"/>
    <property type="project" value="InterPro"/>
</dbReference>
<dbReference type="InterPro" id="IPR050270">
    <property type="entry name" value="DegV_domain_contain"/>
</dbReference>
<dbReference type="PROSITE" id="PS51480">
    <property type="entry name" value="DHAL"/>
    <property type="match status" value="1"/>
</dbReference>
<organism evidence="3">
    <name type="scientific">marine metagenome</name>
    <dbReference type="NCBI Taxonomy" id="408172"/>
    <lineage>
        <taxon>unclassified sequences</taxon>
        <taxon>metagenomes</taxon>
        <taxon>ecological metagenomes</taxon>
    </lineage>
</organism>
<dbReference type="InterPro" id="IPR036117">
    <property type="entry name" value="DhaL_dom_sf"/>
</dbReference>
<dbReference type="InterPro" id="IPR048394">
    <property type="entry name" value="FakA-like_M"/>
</dbReference>
<dbReference type="Gene3D" id="3.30.1180.10">
    <property type="match status" value="1"/>
</dbReference>
<evidence type="ECO:0000256" key="1">
    <source>
        <dbReference type="ARBA" id="ARBA00023121"/>
    </source>
</evidence>
<dbReference type="Pfam" id="PF02734">
    <property type="entry name" value="Dak2"/>
    <property type="match status" value="1"/>
</dbReference>
<proteinExistence type="predicted"/>
<dbReference type="InterPro" id="IPR033470">
    <property type="entry name" value="FakA-like_C"/>
</dbReference>
<dbReference type="Pfam" id="PF21645">
    <property type="entry name" value="FakA-like_M"/>
    <property type="match status" value="1"/>
</dbReference>
<dbReference type="PROSITE" id="PS51482">
    <property type="entry name" value="DEGV"/>
    <property type="match status" value="1"/>
</dbReference>
<dbReference type="PANTHER" id="PTHR33434">
    <property type="entry name" value="DEGV DOMAIN-CONTAINING PROTEIN DR_1986-RELATED"/>
    <property type="match status" value="1"/>
</dbReference>
<dbReference type="InterPro" id="IPR043168">
    <property type="entry name" value="DegV_C"/>
</dbReference>
<dbReference type="PANTHER" id="PTHR33434:SF4">
    <property type="entry name" value="PHOSPHATASE PROTEIN"/>
    <property type="match status" value="1"/>
</dbReference>
<protein>
    <recommendedName>
        <fullName evidence="2">DhaL domain-containing protein</fullName>
    </recommendedName>
</protein>
<dbReference type="Pfam" id="PF02645">
    <property type="entry name" value="DegV"/>
    <property type="match status" value="1"/>
</dbReference>
<dbReference type="Gene3D" id="3.40.50.10170">
    <property type="match status" value="1"/>
</dbReference>
<sequence length="607" mass="65580">MQIHYLDGSRLRRSLLAACDYAQQQRDELNRINVFPVPDGDTGTNLTLTVRAIADIVGPSRATSVAEVARRAADAAVMGARGNCGMMLSHFLLGFADGLSGYDRVNTAEFCCAFHRGATSLREALDKPVEGTILTVIHDTALAATQSAAKDFVALLQHLVNEARDSLERTPDLLPVLKTAGVVDAGAKGFVSLLEGVLYLVDGSLPISVESQVHEKVVASPASLMEYPVSQEQFRFCTEALVRGDLLPTQTSVQSRLRAAGDSMIVIRSDRVLKIHIHTDEPEQVFDYLRGLGDLVTHKAEDMRAQHRTIQRAAEGHIQLARRPVSIVTDSAADLSEEILRAHGIHVIPLLLIDGDRSYRAGIDIATEEFHKKLEDDSELPTTSQPSRADITKTYARAAEEGEAVLAVLAASTLSGTFAAGEAAASGFQGANIYMADSLSASVLQGLLVVKACELAELGWQPEEIVREITRVRTQSGILFTVQTLRRLVASGRLGSGQAFLARLLGIKPVLEIDKHGHVTSAGKAVGVTRARSQLMKLVDERIPDGTERMRFGIFHVGMPEIVQPITDELRGRYGNRVEVFAAPATPVIATHLGIGAWGVAYLVEDV</sequence>
<dbReference type="GO" id="GO:0008289">
    <property type="term" value="F:lipid binding"/>
    <property type="evidence" value="ECO:0007669"/>
    <property type="project" value="UniProtKB-KW"/>
</dbReference>
<evidence type="ECO:0000259" key="2">
    <source>
        <dbReference type="PROSITE" id="PS51480"/>
    </source>
</evidence>
<accession>A0A381RBX5</accession>
<dbReference type="NCBIfam" id="TIGR00762">
    <property type="entry name" value="DegV"/>
    <property type="match status" value="1"/>
</dbReference>
<dbReference type="SMART" id="SM01120">
    <property type="entry name" value="Dak2"/>
    <property type="match status" value="1"/>
</dbReference>
<keyword evidence="1" id="KW-0446">Lipid-binding</keyword>
<dbReference type="AlphaFoldDB" id="A0A381RBX5"/>
<dbReference type="EMBL" id="UINC01001771">
    <property type="protein sequence ID" value="SUZ88448.1"/>
    <property type="molecule type" value="Genomic_DNA"/>
</dbReference>
<dbReference type="SUPFAM" id="SSF101473">
    <property type="entry name" value="DhaL-like"/>
    <property type="match status" value="1"/>
</dbReference>
<dbReference type="GO" id="GO:0006071">
    <property type="term" value="P:glycerol metabolic process"/>
    <property type="evidence" value="ECO:0007669"/>
    <property type="project" value="InterPro"/>
</dbReference>
<feature type="domain" description="DhaL" evidence="2">
    <location>
        <begin position="9"/>
        <end position="199"/>
    </location>
</feature>
<dbReference type="InterPro" id="IPR003797">
    <property type="entry name" value="DegV"/>
</dbReference>
<dbReference type="InterPro" id="IPR004007">
    <property type="entry name" value="DhaL_dom"/>
</dbReference>
<reference evidence="3" key="1">
    <citation type="submission" date="2018-05" db="EMBL/GenBank/DDBJ databases">
        <authorList>
            <person name="Lanie J.A."/>
            <person name="Ng W.-L."/>
            <person name="Kazmierczak K.M."/>
            <person name="Andrzejewski T.M."/>
            <person name="Davidsen T.M."/>
            <person name="Wayne K.J."/>
            <person name="Tettelin H."/>
            <person name="Glass J.I."/>
            <person name="Rusch D."/>
            <person name="Podicherti R."/>
            <person name="Tsui H.-C.T."/>
            <person name="Winkler M.E."/>
        </authorList>
    </citation>
    <scope>NUCLEOTIDE SEQUENCE</scope>
</reference>
<dbReference type="Gene3D" id="1.25.40.340">
    <property type="match status" value="1"/>
</dbReference>
<dbReference type="SMART" id="SM01121">
    <property type="entry name" value="Dak1_2"/>
    <property type="match status" value="1"/>
</dbReference>
<dbReference type="SUPFAM" id="SSF82549">
    <property type="entry name" value="DAK1/DegV-like"/>
    <property type="match status" value="1"/>
</dbReference>
<evidence type="ECO:0000313" key="3">
    <source>
        <dbReference type="EMBL" id="SUZ88448.1"/>
    </source>
</evidence>